<proteinExistence type="predicted"/>
<protein>
    <submittedName>
        <fullName evidence="2">Uncharacterized protein</fullName>
    </submittedName>
</protein>
<feature type="non-terminal residue" evidence="2">
    <location>
        <position position="1"/>
    </location>
</feature>
<organism evidence="2">
    <name type="scientific">uncultured Friedmanniella sp</name>
    <dbReference type="NCBI Taxonomy" id="335381"/>
    <lineage>
        <taxon>Bacteria</taxon>
        <taxon>Bacillati</taxon>
        <taxon>Actinomycetota</taxon>
        <taxon>Actinomycetes</taxon>
        <taxon>Propionibacteriales</taxon>
        <taxon>Nocardioidaceae</taxon>
        <taxon>Friedmanniella</taxon>
        <taxon>environmental samples</taxon>
    </lineage>
</organism>
<accession>A0A6J4LKV0</accession>
<evidence type="ECO:0000256" key="1">
    <source>
        <dbReference type="SAM" id="MobiDB-lite"/>
    </source>
</evidence>
<feature type="region of interest" description="Disordered" evidence="1">
    <location>
        <begin position="1"/>
        <end position="77"/>
    </location>
</feature>
<gene>
    <name evidence="2" type="ORF">AVDCRST_MAG48-3324</name>
</gene>
<feature type="non-terminal residue" evidence="2">
    <location>
        <position position="77"/>
    </location>
</feature>
<dbReference type="EMBL" id="CADCTS010000469">
    <property type="protein sequence ID" value="CAA9334898.1"/>
    <property type="molecule type" value="Genomic_DNA"/>
</dbReference>
<sequence length="77" mass="7651">GPPHPLGASRASQRRGGARELPPHRGRAAAGRGRLPAPVGGGAGGGRRLHDPPGRPRRSTGHPGRRRAGPAGPAGAV</sequence>
<feature type="compositionally biased region" description="Low complexity" evidence="1">
    <location>
        <begin position="28"/>
        <end position="38"/>
    </location>
</feature>
<name>A0A6J4LKV0_9ACTN</name>
<feature type="compositionally biased region" description="Basic residues" evidence="1">
    <location>
        <begin position="55"/>
        <end position="68"/>
    </location>
</feature>
<evidence type="ECO:0000313" key="2">
    <source>
        <dbReference type="EMBL" id="CAA9334898.1"/>
    </source>
</evidence>
<reference evidence="2" key="1">
    <citation type="submission" date="2020-02" db="EMBL/GenBank/DDBJ databases">
        <authorList>
            <person name="Meier V. D."/>
        </authorList>
    </citation>
    <scope>NUCLEOTIDE SEQUENCE</scope>
    <source>
        <strain evidence="2">AVDCRST_MAG48</strain>
    </source>
</reference>
<dbReference type="AlphaFoldDB" id="A0A6J4LKV0"/>